<dbReference type="Pfam" id="PF13413">
    <property type="entry name" value="HTH_25"/>
    <property type="match status" value="1"/>
</dbReference>
<dbReference type="GO" id="GO:0003677">
    <property type="term" value="F:DNA binding"/>
    <property type="evidence" value="ECO:0007669"/>
    <property type="project" value="InterPro"/>
</dbReference>
<feature type="compositionally biased region" description="Low complexity" evidence="1">
    <location>
        <begin position="148"/>
        <end position="159"/>
    </location>
</feature>
<accession>A0A6J7K7F0</accession>
<gene>
    <name evidence="3" type="ORF">UFOPK3564_03490</name>
</gene>
<organism evidence="3">
    <name type="scientific">freshwater metagenome</name>
    <dbReference type="NCBI Taxonomy" id="449393"/>
    <lineage>
        <taxon>unclassified sequences</taxon>
        <taxon>metagenomes</taxon>
        <taxon>ecological metagenomes</taxon>
    </lineage>
</organism>
<dbReference type="PANTHER" id="PTHR34475:SF1">
    <property type="entry name" value="CYTOSKELETON PROTEIN RODZ"/>
    <property type="match status" value="1"/>
</dbReference>
<keyword evidence="2" id="KW-0472">Membrane</keyword>
<dbReference type="EMBL" id="CAFBMK010000343">
    <property type="protein sequence ID" value="CAB4951151.1"/>
    <property type="molecule type" value="Genomic_DNA"/>
</dbReference>
<keyword evidence="2" id="KW-1133">Transmembrane helix</keyword>
<feature type="region of interest" description="Disordered" evidence="1">
    <location>
        <begin position="79"/>
        <end position="111"/>
    </location>
</feature>
<dbReference type="InterPro" id="IPR050400">
    <property type="entry name" value="Bact_Cytoskel_RodZ"/>
</dbReference>
<dbReference type="PANTHER" id="PTHR34475">
    <property type="match status" value="1"/>
</dbReference>
<feature type="compositionally biased region" description="Basic and acidic residues" evidence="1">
    <location>
        <begin position="160"/>
        <end position="174"/>
    </location>
</feature>
<dbReference type="InterPro" id="IPR010982">
    <property type="entry name" value="Lambda_DNA-bd_dom_sf"/>
</dbReference>
<keyword evidence="2" id="KW-0812">Transmembrane</keyword>
<feature type="compositionally biased region" description="Basic residues" evidence="1">
    <location>
        <begin position="92"/>
        <end position="101"/>
    </location>
</feature>
<evidence type="ECO:0000256" key="1">
    <source>
        <dbReference type="SAM" id="MobiDB-lite"/>
    </source>
</evidence>
<evidence type="ECO:0000256" key="2">
    <source>
        <dbReference type="SAM" id="Phobius"/>
    </source>
</evidence>
<feature type="compositionally biased region" description="Gly residues" evidence="1">
    <location>
        <begin position="102"/>
        <end position="111"/>
    </location>
</feature>
<feature type="transmembrane region" description="Helical" evidence="2">
    <location>
        <begin position="120"/>
        <end position="140"/>
    </location>
</feature>
<feature type="region of interest" description="Disordered" evidence="1">
    <location>
        <begin position="145"/>
        <end position="175"/>
    </location>
</feature>
<proteinExistence type="predicted"/>
<dbReference type="AlphaFoldDB" id="A0A6J7K7F0"/>
<sequence length="275" mass="30164">MPEIGVTLREARMRAGIDIAEVESRTKIRAKYLRALENEEWSLLPGTTFVKSFLRTYAEALGLDAKLLGEEYKFRHEPYEVAQGSQGGGGPRGRRGGRRGRVGAGGGGGGAFGPQKRTSVLPILVLLLLVAGAIFAVYQLSRSEDEGATATAPTTTTDTTPRRTSETERIEARRERRRQAAIVRLRITAPRSEAASVCVRDAAGKRVVSTLNLRAGRSTRTLRSKSFDVALSAGVTVRDGSRRLRLRADDKNVIAYRITKDRRTRLPDSRRPSCS</sequence>
<dbReference type="Gene3D" id="1.10.260.40">
    <property type="entry name" value="lambda repressor-like DNA-binding domains"/>
    <property type="match status" value="1"/>
</dbReference>
<evidence type="ECO:0000313" key="3">
    <source>
        <dbReference type="EMBL" id="CAB4951151.1"/>
    </source>
</evidence>
<name>A0A6J7K7F0_9ZZZZ</name>
<reference evidence="3" key="1">
    <citation type="submission" date="2020-05" db="EMBL/GenBank/DDBJ databases">
        <authorList>
            <person name="Chiriac C."/>
            <person name="Salcher M."/>
            <person name="Ghai R."/>
            <person name="Kavagutti S V."/>
        </authorList>
    </citation>
    <scope>NUCLEOTIDE SEQUENCE</scope>
</reference>
<protein>
    <submittedName>
        <fullName evidence="3">Unannotated protein</fullName>
    </submittedName>
</protein>